<dbReference type="InterPro" id="IPR010432">
    <property type="entry name" value="RDD"/>
</dbReference>
<dbReference type="OrthoDB" id="9793824at2"/>
<organism evidence="8 9">
    <name type="scientific">Pseudoxanthomonas suwonensis (strain 11-1)</name>
    <dbReference type="NCBI Taxonomy" id="743721"/>
    <lineage>
        <taxon>Bacteria</taxon>
        <taxon>Pseudomonadati</taxon>
        <taxon>Pseudomonadota</taxon>
        <taxon>Gammaproteobacteria</taxon>
        <taxon>Lysobacterales</taxon>
        <taxon>Lysobacteraceae</taxon>
        <taxon>Pseudoxanthomonas</taxon>
    </lineage>
</organism>
<keyword evidence="3 6" id="KW-0812">Transmembrane</keyword>
<keyword evidence="2" id="KW-1003">Cell membrane</keyword>
<evidence type="ECO:0000256" key="6">
    <source>
        <dbReference type="SAM" id="Phobius"/>
    </source>
</evidence>
<evidence type="ECO:0000313" key="8">
    <source>
        <dbReference type="EMBL" id="ADV28256.1"/>
    </source>
</evidence>
<feature type="domain" description="RDD" evidence="7">
    <location>
        <begin position="26"/>
        <end position="154"/>
    </location>
</feature>
<dbReference type="Proteomes" id="UP000008632">
    <property type="component" value="Chromosome"/>
</dbReference>
<feature type="transmembrane region" description="Helical" evidence="6">
    <location>
        <begin position="120"/>
        <end position="142"/>
    </location>
</feature>
<feature type="transmembrane region" description="Helical" evidence="6">
    <location>
        <begin position="67"/>
        <end position="88"/>
    </location>
</feature>
<evidence type="ECO:0000256" key="1">
    <source>
        <dbReference type="ARBA" id="ARBA00004651"/>
    </source>
</evidence>
<dbReference type="GO" id="GO:0005886">
    <property type="term" value="C:plasma membrane"/>
    <property type="evidence" value="ECO:0007669"/>
    <property type="project" value="UniProtKB-SubCell"/>
</dbReference>
<keyword evidence="9" id="KW-1185">Reference proteome</keyword>
<evidence type="ECO:0000259" key="7">
    <source>
        <dbReference type="Pfam" id="PF06271"/>
    </source>
</evidence>
<dbReference type="KEGG" id="psu:Psesu_2424"/>
<dbReference type="AlphaFoldDB" id="E6WVQ7"/>
<dbReference type="RefSeq" id="WP_013536083.1">
    <property type="nucleotide sequence ID" value="NC_014924.1"/>
</dbReference>
<evidence type="ECO:0000256" key="2">
    <source>
        <dbReference type="ARBA" id="ARBA00022475"/>
    </source>
</evidence>
<protein>
    <submittedName>
        <fullName evidence="8">RDD domain containing protein</fullName>
    </submittedName>
</protein>
<name>E6WVQ7_PSEUU</name>
<dbReference type="HOGENOM" id="CLU_053152_4_0_6"/>
<dbReference type="PANTHER" id="PTHR36115">
    <property type="entry name" value="PROLINE-RICH ANTIGEN HOMOLOG-RELATED"/>
    <property type="match status" value="1"/>
</dbReference>
<evidence type="ECO:0000256" key="3">
    <source>
        <dbReference type="ARBA" id="ARBA00022692"/>
    </source>
</evidence>
<dbReference type="eggNOG" id="COG1714">
    <property type="taxonomic scope" value="Bacteria"/>
</dbReference>
<gene>
    <name evidence="8" type="ordered locus">Psesu_2424</name>
</gene>
<keyword evidence="5 6" id="KW-0472">Membrane</keyword>
<feature type="transmembrane region" description="Helical" evidence="6">
    <location>
        <begin position="34"/>
        <end position="55"/>
    </location>
</feature>
<dbReference type="Pfam" id="PF06271">
    <property type="entry name" value="RDD"/>
    <property type="match status" value="1"/>
</dbReference>
<dbReference type="InterPro" id="IPR051791">
    <property type="entry name" value="Pra-immunoreactive"/>
</dbReference>
<dbReference type="PANTHER" id="PTHR36115:SF10">
    <property type="entry name" value="RDD DOMAIN-CONTAINING PROTEIN"/>
    <property type="match status" value="1"/>
</dbReference>
<sequence length="166" mass="18782">MQATPPPASDAATTTDERPSALVPWRLLSLFYDLWPVVALWMLVAIPFVLADVAMSGGDTRHNIEPFSLMAWMEWIACWVVTGLYATISWRRGGQTLGMRPWRLKLQGGDGGAPSWRALWLRYAVGTMSLLAAGLGFWWALFDRERLAWHDRASATRLVRLPKRKK</sequence>
<dbReference type="STRING" id="743721.Psesu_2424"/>
<evidence type="ECO:0000256" key="5">
    <source>
        <dbReference type="ARBA" id="ARBA00023136"/>
    </source>
</evidence>
<dbReference type="EMBL" id="CP002446">
    <property type="protein sequence ID" value="ADV28256.1"/>
    <property type="molecule type" value="Genomic_DNA"/>
</dbReference>
<evidence type="ECO:0000313" key="9">
    <source>
        <dbReference type="Proteomes" id="UP000008632"/>
    </source>
</evidence>
<evidence type="ECO:0000256" key="4">
    <source>
        <dbReference type="ARBA" id="ARBA00022989"/>
    </source>
</evidence>
<accession>E6WVQ7</accession>
<comment type="subcellular location">
    <subcellularLocation>
        <location evidence="1">Cell membrane</location>
        <topology evidence="1">Multi-pass membrane protein</topology>
    </subcellularLocation>
</comment>
<proteinExistence type="predicted"/>
<reference evidence="8 9" key="1">
    <citation type="submission" date="2011-01" db="EMBL/GenBank/DDBJ databases">
        <title>Complete sequence of Pseudoxanthomonas suwonensis 11-1.</title>
        <authorList>
            <consortium name="US DOE Joint Genome Institute"/>
            <person name="Lucas S."/>
            <person name="Copeland A."/>
            <person name="Lapidus A."/>
            <person name="Cheng J.-F."/>
            <person name="Goodwin L."/>
            <person name="Pitluck S."/>
            <person name="Teshima H."/>
            <person name="Detter J.C."/>
            <person name="Han C."/>
            <person name="Tapia R."/>
            <person name="Land M."/>
            <person name="Hauser L."/>
            <person name="Kyrpides N."/>
            <person name="Ivanova N."/>
            <person name="Ovchinnikova G."/>
            <person name="Siebers A.K."/>
            <person name="Allgaier M."/>
            <person name="Thelen M.P."/>
            <person name="Hugenholtz P."/>
            <person name="Gladden J."/>
            <person name="Woyke T."/>
        </authorList>
    </citation>
    <scope>NUCLEOTIDE SEQUENCE [LARGE SCALE GENOMIC DNA]</scope>
    <source>
        <strain evidence="9">11-1</strain>
    </source>
</reference>
<keyword evidence="4 6" id="KW-1133">Transmembrane helix</keyword>